<comment type="caution">
    <text evidence="2">The sequence shown here is derived from an EMBL/GenBank/DDBJ whole genome shotgun (WGS) entry which is preliminary data.</text>
</comment>
<accession>A0A5B0PJA0</accession>
<dbReference type="AlphaFoldDB" id="A0A5B0PJA0"/>
<proteinExistence type="predicted"/>
<evidence type="ECO:0000313" key="3">
    <source>
        <dbReference type="Proteomes" id="UP000324748"/>
    </source>
</evidence>
<dbReference type="EMBL" id="VSWC01000053">
    <property type="protein sequence ID" value="KAA1101727.1"/>
    <property type="molecule type" value="Genomic_DNA"/>
</dbReference>
<dbReference type="EMBL" id="VSWC01000066">
    <property type="protein sequence ID" value="KAA1098146.1"/>
    <property type="molecule type" value="Genomic_DNA"/>
</dbReference>
<reference evidence="2 3" key="1">
    <citation type="submission" date="2019-05" db="EMBL/GenBank/DDBJ databases">
        <title>Emergence of the Ug99 lineage of the wheat stem rust pathogen through somatic hybridization.</title>
        <authorList>
            <person name="Li F."/>
            <person name="Upadhyaya N.M."/>
            <person name="Sperschneider J."/>
            <person name="Matny O."/>
            <person name="Nguyen-Phuc H."/>
            <person name="Mago R."/>
            <person name="Raley C."/>
            <person name="Miller M.E."/>
            <person name="Silverstein K.A.T."/>
            <person name="Henningsen E."/>
            <person name="Hirsch C.D."/>
            <person name="Visser B."/>
            <person name="Pretorius Z.A."/>
            <person name="Steffenson B.J."/>
            <person name="Schwessinger B."/>
            <person name="Dodds P.N."/>
            <person name="Figueroa M."/>
        </authorList>
    </citation>
    <scope>NUCLEOTIDE SEQUENCE [LARGE SCALE GENOMIC DNA]</scope>
    <source>
        <strain evidence="2">21-0</strain>
    </source>
</reference>
<protein>
    <submittedName>
        <fullName evidence="2">Uncharacterized protein</fullName>
    </submittedName>
</protein>
<evidence type="ECO:0000313" key="1">
    <source>
        <dbReference type="EMBL" id="KAA1098146.1"/>
    </source>
</evidence>
<keyword evidence="3" id="KW-1185">Reference proteome</keyword>
<name>A0A5B0PJA0_PUCGR</name>
<sequence>MVELRTSVSLANARQPEELGRHFLAIFCSSPCENPDCLFCSSTRSARTLQNGCHFSASLKAIQRETIPHSRDLSPKHDDMIPTKSQVDCASQEFVRCQSLELHGLGYRRRP</sequence>
<evidence type="ECO:0000313" key="2">
    <source>
        <dbReference type="EMBL" id="KAA1101727.1"/>
    </source>
</evidence>
<organism evidence="2 3">
    <name type="scientific">Puccinia graminis f. sp. tritici</name>
    <dbReference type="NCBI Taxonomy" id="56615"/>
    <lineage>
        <taxon>Eukaryota</taxon>
        <taxon>Fungi</taxon>
        <taxon>Dikarya</taxon>
        <taxon>Basidiomycota</taxon>
        <taxon>Pucciniomycotina</taxon>
        <taxon>Pucciniomycetes</taxon>
        <taxon>Pucciniales</taxon>
        <taxon>Pucciniaceae</taxon>
        <taxon>Puccinia</taxon>
    </lineage>
</organism>
<gene>
    <name evidence="2" type="ORF">PGT21_028633</name>
    <name evidence="1" type="ORF">PGT21_029356</name>
</gene>
<dbReference type="Proteomes" id="UP000324748">
    <property type="component" value="Unassembled WGS sequence"/>
</dbReference>